<evidence type="ECO:0000313" key="3">
    <source>
        <dbReference type="EMBL" id="OAP62084.1"/>
    </source>
</evidence>
<evidence type="ECO:0008006" key="5">
    <source>
        <dbReference type="Google" id="ProtNLM"/>
    </source>
</evidence>
<keyword evidence="4" id="KW-1185">Reference proteome</keyword>
<reference evidence="3 4" key="1">
    <citation type="submission" date="2016-04" db="EMBL/GenBank/DDBJ databases">
        <title>Draft genome of Fonsecaea erecta CBS 125763.</title>
        <authorList>
            <person name="Weiss V.A."/>
            <person name="Vicente V.A."/>
            <person name="Raittz R.T."/>
            <person name="Moreno L.F."/>
            <person name="De Souza E.M."/>
            <person name="Pedrosa F.O."/>
            <person name="Steffens M.B."/>
            <person name="Faoro H."/>
            <person name="Tadra-Sfeir M.Z."/>
            <person name="Najafzadeh M.J."/>
            <person name="Felipe M.S."/>
            <person name="Teixeira M."/>
            <person name="Sun J."/>
            <person name="Xi L."/>
            <person name="Gomes R."/>
            <person name="De Azevedo C.M."/>
            <person name="Salgado C.G."/>
            <person name="Da Silva M.B."/>
            <person name="Nascimento M.F."/>
            <person name="Queiroz-Telles F."/>
            <person name="Attili D.S."/>
            <person name="Gorbushina A."/>
        </authorList>
    </citation>
    <scope>NUCLEOTIDE SEQUENCE [LARGE SCALE GENOMIC DNA]</scope>
    <source>
        <strain evidence="3 4">CBS 125763</strain>
    </source>
</reference>
<sequence length="433" mass="45296">MYSKLAPVLGSLAIASLVAAVPVDIEKRGDVWFKGTGDGRRPHLENYQGGQPSASYSGGANGYYTASATSGSGSYSTSAPPASTASGSSDGSSNPFSFPLSNGFPNIQNPSSQLTAIEAQAHGLLPNGPPPPSAPAADDLTSLRLIAFNELWEVAFFTELLYNVTHNVAGYQFQDESQRQAVIDAITAVQAQEELHALNANGALAHFNAGPIQPCKYIAPVSDFKSAITLAQTFTDVVLGTLGDVQTHFGQNGDSGLIRGVAAVIGQEGEQNGFYRSLLNKIPSANPFLTASTREFAFSALNQDFVVPGSCPNSNTINLPIFGALNVLTQNIQPQDQQLQFSFSATGSYSQYANNYQGLSLVYISQQNVPVVEPITQASVSGSTVTFSANFPFTANDMFGLTIAAVVEGSGPFASVADVAAATKFGPGLIEVN</sequence>
<evidence type="ECO:0000256" key="2">
    <source>
        <dbReference type="SAM" id="SignalP"/>
    </source>
</evidence>
<feature type="compositionally biased region" description="Low complexity" evidence="1">
    <location>
        <begin position="74"/>
        <end position="93"/>
    </location>
</feature>
<dbReference type="Proteomes" id="UP000078343">
    <property type="component" value="Unassembled WGS sequence"/>
</dbReference>
<dbReference type="OrthoDB" id="5293813at2759"/>
<protein>
    <recommendedName>
        <fullName evidence="5">Late sexual development protein</fullName>
    </recommendedName>
</protein>
<keyword evidence="2" id="KW-0732">Signal</keyword>
<feature type="compositionally biased region" description="Basic and acidic residues" evidence="1">
    <location>
        <begin position="34"/>
        <end position="44"/>
    </location>
</feature>
<feature type="region of interest" description="Disordered" evidence="1">
    <location>
        <begin position="74"/>
        <end position="102"/>
    </location>
</feature>
<feature type="signal peptide" evidence="2">
    <location>
        <begin position="1"/>
        <end position="20"/>
    </location>
</feature>
<dbReference type="RefSeq" id="XP_018695451.1">
    <property type="nucleotide sequence ID" value="XM_018835801.1"/>
</dbReference>
<organism evidence="3 4">
    <name type="scientific">Fonsecaea erecta</name>
    <dbReference type="NCBI Taxonomy" id="1367422"/>
    <lineage>
        <taxon>Eukaryota</taxon>
        <taxon>Fungi</taxon>
        <taxon>Dikarya</taxon>
        <taxon>Ascomycota</taxon>
        <taxon>Pezizomycotina</taxon>
        <taxon>Eurotiomycetes</taxon>
        <taxon>Chaetothyriomycetidae</taxon>
        <taxon>Chaetothyriales</taxon>
        <taxon>Herpotrichiellaceae</taxon>
        <taxon>Fonsecaea</taxon>
    </lineage>
</organism>
<dbReference type="AlphaFoldDB" id="A0A178ZQH7"/>
<name>A0A178ZQH7_9EURO</name>
<proteinExistence type="predicted"/>
<feature type="chain" id="PRO_5008098655" description="Late sexual development protein" evidence="2">
    <location>
        <begin position="21"/>
        <end position="433"/>
    </location>
</feature>
<comment type="caution">
    <text evidence="3">The sequence shown here is derived from an EMBL/GenBank/DDBJ whole genome shotgun (WGS) entry which is preliminary data.</text>
</comment>
<dbReference type="EMBL" id="LVYI01000003">
    <property type="protein sequence ID" value="OAP62084.1"/>
    <property type="molecule type" value="Genomic_DNA"/>
</dbReference>
<evidence type="ECO:0000256" key="1">
    <source>
        <dbReference type="SAM" id="MobiDB-lite"/>
    </source>
</evidence>
<dbReference type="GeneID" id="30008456"/>
<gene>
    <name evidence="3" type="ORF">AYL99_04287</name>
</gene>
<feature type="region of interest" description="Disordered" evidence="1">
    <location>
        <begin position="34"/>
        <end position="54"/>
    </location>
</feature>
<evidence type="ECO:0000313" key="4">
    <source>
        <dbReference type="Proteomes" id="UP000078343"/>
    </source>
</evidence>
<accession>A0A178ZQH7</accession>